<name>A0AA91ZSV0_9BACI</name>
<evidence type="ECO:0000313" key="2">
    <source>
        <dbReference type="EMBL" id="PED81834.1"/>
    </source>
</evidence>
<organism evidence="2 3">
    <name type="scientific">Bacillus pseudomycoides</name>
    <dbReference type="NCBI Taxonomy" id="64104"/>
    <lineage>
        <taxon>Bacteria</taxon>
        <taxon>Bacillati</taxon>
        <taxon>Bacillota</taxon>
        <taxon>Bacilli</taxon>
        <taxon>Bacillales</taxon>
        <taxon>Bacillaceae</taxon>
        <taxon>Bacillus</taxon>
        <taxon>Bacillus cereus group</taxon>
    </lineage>
</organism>
<dbReference type="Pfam" id="PF01636">
    <property type="entry name" value="APH"/>
    <property type="match status" value="1"/>
</dbReference>
<dbReference type="SUPFAM" id="SSF56112">
    <property type="entry name" value="Protein kinase-like (PK-like)"/>
    <property type="match status" value="1"/>
</dbReference>
<feature type="domain" description="Aminoglycoside phosphotransferase" evidence="1">
    <location>
        <begin position="24"/>
        <end position="222"/>
    </location>
</feature>
<sequence length="286" mass="33842">MDISEIIEQLVVNEVIANYPKGHKKLTGGTTSRLYLIEGKEQCVVKLNEPKVIEEEAYFLNFYENESIFPKLLYVDPLNRYMVYSFIPGSTSYDAGNKRDVLCTLVQEVIHAYKVTMKINQWGWKEEPVDSWQDFLLKRVMEASENLKTYIIEEDFRIVLEFVHSPNRRPYSNQPFLLHGDCGFHNFIFKENKLYGVIDPLPVLGDPIYDLIYAFCSTPEDLTKETIDYVVEQCVFHKNKKGKVLYEEVIIGLYLRLETCIRHHPEDLEDYLKAWRYWMNLIRWKI</sequence>
<dbReference type="Proteomes" id="UP000221020">
    <property type="component" value="Unassembled WGS sequence"/>
</dbReference>
<evidence type="ECO:0000259" key="1">
    <source>
        <dbReference type="Pfam" id="PF01636"/>
    </source>
</evidence>
<dbReference type="Gene3D" id="3.90.1200.10">
    <property type="match status" value="1"/>
</dbReference>
<dbReference type="EMBL" id="NVOR01000053">
    <property type="protein sequence ID" value="PED81834.1"/>
    <property type="molecule type" value="Genomic_DNA"/>
</dbReference>
<proteinExistence type="predicted"/>
<accession>A0AA91ZSV0</accession>
<reference evidence="2 3" key="1">
    <citation type="submission" date="2017-09" db="EMBL/GenBank/DDBJ databases">
        <title>Large-scale bioinformatics analysis of Bacillus genomes uncovers conserved roles of natural products in bacterial physiology.</title>
        <authorList>
            <consortium name="Agbiome Team Llc"/>
            <person name="Bleich R.M."/>
            <person name="Grubbs K.J."/>
            <person name="Santa Maria K.C."/>
            <person name="Allen S.E."/>
            <person name="Farag S."/>
            <person name="Shank E.A."/>
            <person name="Bowers A."/>
        </authorList>
    </citation>
    <scope>NUCLEOTIDE SEQUENCE [LARGE SCALE GENOMIC DNA]</scope>
    <source>
        <strain evidence="2 3">AFS092012</strain>
    </source>
</reference>
<comment type="caution">
    <text evidence="2">The sequence shown here is derived from an EMBL/GenBank/DDBJ whole genome shotgun (WGS) entry which is preliminary data.</text>
</comment>
<dbReference type="AlphaFoldDB" id="A0AA91ZSV0"/>
<dbReference type="InterPro" id="IPR011009">
    <property type="entry name" value="Kinase-like_dom_sf"/>
</dbReference>
<dbReference type="InterPro" id="IPR002575">
    <property type="entry name" value="Aminoglycoside_PTrfase"/>
</dbReference>
<evidence type="ECO:0000313" key="3">
    <source>
        <dbReference type="Proteomes" id="UP000221020"/>
    </source>
</evidence>
<dbReference type="RefSeq" id="WP_097897850.1">
    <property type="nucleotide sequence ID" value="NZ_NVOR01000053.1"/>
</dbReference>
<protein>
    <submittedName>
        <fullName evidence="2">Aminoglycoside phosphotransferase</fullName>
    </submittedName>
</protein>
<gene>
    <name evidence="2" type="ORF">CON65_15250</name>
</gene>